<gene>
    <name evidence="1" type="ORF">EDC65_1757</name>
</gene>
<dbReference type="EMBL" id="RJKX01000013">
    <property type="protein sequence ID" value="ROP99962.1"/>
    <property type="molecule type" value="Genomic_DNA"/>
</dbReference>
<dbReference type="Gene3D" id="3.40.50.10320">
    <property type="entry name" value="LmbE-like"/>
    <property type="match status" value="1"/>
</dbReference>
<protein>
    <submittedName>
        <fullName evidence="1">LmbE family N-acetylglucosaminyl deacetylase</fullName>
    </submittedName>
</protein>
<sequence length="280" mass="29713">MRQHLFLSPHFDDAVGSCGGLIARLAARGRSVRVLTVFGGLPGGTLSPLARRIHERWGAGPQPVEERRREDARACAMLSCRSAWLDIPDALYRRDDGGASLYGGSEMIGGRPAPGDDRLADLIVPAVLAGLGGKPATVYLPYGLGGHVDHVLCRGLAAPLMAAGLAVILYRDFYYAQGRRCFVGPYRRRRLAPPELAGKIAAFSEYRSQIPILFGDDAGMRRYFEGPGAIEEYQTADAAASGLRSPGDAGDRRAAANQAAAASLVPEKVGVSGLGMPDLV</sequence>
<proteinExistence type="predicted"/>
<keyword evidence="2" id="KW-1185">Reference proteome</keyword>
<name>A0A3N1M8C5_9PROT</name>
<organism evidence="1 2">
    <name type="scientific">Stella humosa</name>
    <dbReference type="NCBI Taxonomy" id="94"/>
    <lineage>
        <taxon>Bacteria</taxon>
        <taxon>Pseudomonadati</taxon>
        <taxon>Pseudomonadota</taxon>
        <taxon>Alphaproteobacteria</taxon>
        <taxon>Rhodospirillales</taxon>
        <taxon>Stellaceae</taxon>
        <taxon>Stella</taxon>
    </lineage>
</organism>
<reference evidence="1 2" key="1">
    <citation type="submission" date="2018-11" db="EMBL/GenBank/DDBJ databases">
        <title>Genomic Encyclopedia of Type Strains, Phase IV (KMG-IV): sequencing the most valuable type-strain genomes for metagenomic binning, comparative biology and taxonomic classification.</title>
        <authorList>
            <person name="Goeker M."/>
        </authorList>
    </citation>
    <scope>NUCLEOTIDE SEQUENCE [LARGE SCALE GENOMIC DNA]</scope>
    <source>
        <strain evidence="1 2">DSM 5900</strain>
    </source>
</reference>
<dbReference type="Proteomes" id="UP000278222">
    <property type="component" value="Unassembled WGS sequence"/>
</dbReference>
<dbReference type="InterPro" id="IPR024078">
    <property type="entry name" value="LmbE-like_dom_sf"/>
</dbReference>
<evidence type="ECO:0000313" key="2">
    <source>
        <dbReference type="Proteomes" id="UP000278222"/>
    </source>
</evidence>
<evidence type="ECO:0000313" key="1">
    <source>
        <dbReference type="EMBL" id="ROP99962.1"/>
    </source>
</evidence>
<comment type="caution">
    <text evidence="1">The sequence shown here is derived from an EMBL/GenBank/DDBJ whole genome shotgun (WGS) entry which is preliminary data.</text>
</comment>
<dbReference type="AlphaFoldDB" id="A0A3N1M8C5"/>
<dbReference type="Pfam" id="PF02585">
    <property type="entry name" value="PIG-L"/>
    <property type="match status" value="1"/>
</dbReference>
<dbReference type="SUPFAM" id="SSF102588">
    <property type="entry name" value="LmbE-like"/>
    <property type="match status" value="1"/>
</dbReference>
<accession>A0A3N1M8C5</accession>
<dbReference type="InterPro" id="IPR003737">
    <property type="entry name" value="GlcNAc_PI_deacetylase-related"/>
</dbReference>